<dbReference type="PROSITE" id="PS51257">
    <property type="entry name" value="PROKAR_LIPOPROTEIN"/>
    <property type="match status" value="1"/>
</dbReference>
<protein>
    <recommendedName>
        <fullName evidence="4">Lipoprotein</fullName>
    </recommendedName>
</protein>
<proteinExistence type="predicted"/>
<organism evidence="2 3">
    <name type="scientific">Prevotella veroralis F0319</name>
    <dbReference type="NCBI Taxonomy" id="649761"/>
    <lineage>
        <taxon>Bacteria</taxon>
        <taxon>Pseudomonadati</taxon>
        <taxon>Bacteroidota</taxon>
        <taxon>Bacteroidia</taxon>
        <taxon>Bacteroidales</taxon>
        <taxon>Prevotellaceae</taxon>
        <taxon>Prevotella</taxon>
    </lineage>
</organism>
<keyword evidence="3" id="KW-1185">Reference proteome</keyword>
<keyword evidence="1" id="KW-0732">Signal</keyword>
<dbReference type="EMBL" id="ACVA01000013">
    <property type="protein sequence ID" value="EEX19558.1"/>
    <property type="molecule type" value="Genomic_DNA"/>
</dbReference>
<accession>C9MLM4</accession>
<feature type="signal peptide" evidence="1">
    <location>
        <begin position="1"/>
        <end position="18"/>
    </location>
</feature>
<dbReference type="HOGENOM" id="CLU_150642_0_0_10"/>
<evidence type="ECO:0000313" key="3">
    <source>
        <dbReference type="Proteomes" id="UP000003327"/>
    </source>
</evidence>
<evidence type="ECO:0008006" key="4">
    <source>
        <dbReference type="Google" id="ProtNLM"/>
    </source>
</evidence>
<feature type="chain" id="PRO_5002997738" description="Lipoprotein" evidence="1">
    <location>
        <begin position="19"/>
        <end position="143"/>
    </location>
</feature>
<dbReference type="Proteomes" id="UP000003327">
    <property type="component" value="Unassembled WGS sequence"/>
</dbReference>
<dbReference type="RefSeq" id="WP_004382124.1">
    <property type="nucleotide sequence ID" value="NZ_GG698712.1"/>
</dbReference>
<comment type="caution">
    <text evidence="2">The sequence shown here is derived from an EMBL/GenBank/DDBJ whole genome shotgun (WGS) entry which is preliminary data.</text>
</comment>
<gene>
    <name evidence="2" type="ORF">HMPREF0973_00499</name>
</gene>
<dbReference type="AlphaFoldDB" id="C9MLM4"/>
<sequence>MIKKLTAVSIMASFLLCACGHGQKEAKSTEIEKTIDTLKESSDKGNKNVQAINASNAGFREVGEVKVRITTPCFGVHNADDLDMLPRLDEVTRKDSSLIAKLNAGDVFILQRGEQGIKEIETETKALVSFQVGKLWIWKSAIK</sequence>
<evidence type="ECO:0000313" key="2">
    <source>
        <dbReference type="EMBL" id="EEX19558.1"/>
    </source>
</evidence>
<name>C9MLM4_9BACT</name>
<evidence type="ECO:0000256" key="1">
    <source>
        <dbReference type="SAM" id="SignalP"/>
    </source>
</evidence>
<reference evidence="2 3" key="1">
    <citation type="submission" date="2009-09" db="EMBL/GenBank/DDBJ databases">
        <authorList>
            <person name="Weinstock G."/>
            <person name="Sodergren E."/>
            <person name="Clifton S."/>
            <person name="Fulton L."/>
            <person name="Fulton B."/>
            <person name="Courtney L."/>
            <person name="Fronick C."/>
            <person name="Harrison M."/>
            <person name="Strong C."/>
            <person name="Farmer C."/>
            <person name="Delahaunty K."/>
            <person name="Markovic C."/>
            <person name="Hall O."/>
            <person name="Minx P."/>
            <person name="Tomlinson C."/>
            <person name="Mitreva M."/>
            <person name="Nelson J."/>
            <person name="Hou S."/>
            <person name="Wollam A."/>
            <person name="Pepin K.H."/>
            <person name="Johnson M."/>
            <person name="Bhonagiri V."/>
            <person name="Nash W.E."/>
            <person name="Warren W."/>
            <person name="Chinwalla A."/>
            <person name="Mardis E.R."/>
            <person name="Wilson R.K."/>
        </authorList>
    </citation>
    <scope>NUCLEOTIDE SEQUENCE [LARGE SCALE GENOMIC DNA]</scope>
    <source>
        <strain evidence="2 3">F0319</strain>
    </source>
</reference>